<evidence type="ECO:0000313" key="7">
    <source>
        <dbReference type="EMBL" id="SMA31750.1"/>
    </source>
</evidence>
<dbReference type="RefSeq" id="WP_087105776.1">
    <property type="nucleotide sequence ID" value="NZ_CBCSCN010000012.1"/>
</dbReference>
<dbReference type="OrthoDB" id="9776961at2"/>
<keyword evidence="5" id="KW-0067">ATP-binding</keyword>
<dbReference type="Gene3D" id="3.30.450.90">
    <property type="match status" value="1"/>
</dbReference>
<accession>A0A1X7AE97</accession>
<evidence type="ECO:0000259" key="6">
    <source>
        <dbReference type="PROSITE" id="PS00662"/>
    </source>
</evidence>
<dbReference type="CDD" id="cd01129">
    <property type="entry name" value="PulE-GspE-like"/>
    <property type="match status" value="1"/>
</dbReference>
<keyword evidence="3" id="KW-0963">Cytoplasm</keyword>
<dbReference type="GO" id="GO:0005737">
    <property type="term" value="C:cytoplasm"/>
    <property type="evidence" value="ECO:0007669"/>
    <property type="project" value="UniProtKB-SubCell"/>
</dbReference>
<name>A0A1X7AE97_9GAMM</name>
<dbReference type="PANTHER" id="PTHR30258:SF1">
    <property type="entry name" value="PROTEIN TRANSPORT PROTEIN HOFB HOMOLOG"/>
    <property type="match status" value="1"/>
</dbReference>
<dbReference type="InterPro" id="IPR001482">
    <property type="entry name" value="T2SS/T4SS_dom"/>
</dbReference>
<dbReference type="SUPFAM" id="SSF52540">
    <property type="entry name" value="P-loop containing nucleoside triphosphate hydrolases"/>
    <property type="match status" value="1"/>
</dbReference>
<sequence>MAEIPLSGLARKLIADGLIDQEAAQDAVKSAQKERVAFTSYVVQNGLVSSYSIAKINSELFGIPLFNIEALDHEHIPRTAISEKLIRSNRCFPLFKRGNRLFVGVSDPTNEKAIEEVRFHSGLNVEAILVEEDKLTAAIDKFLDSSDQDLGDLDDEELDGLDVEAVDEDADEGAVTTDATDDAPVVKFVNKMLLSAIKLGASDLHFEPYEKSYRVRFRIDGVMQVAAQPPIGLAPKISSRLKIMSSMDISERRKPQDGRIKMKLSKTKAIDFRVNTLPTLWGEKIVLRILDPSSAKMGIDALGYEEDQKAMYLEALEQPQGMILVTGPTGSGKTVSLYTGLNILNTIERNISTAEDPVEINLEGINQVNVNPKQGMDFSQALRAFLRQDPDIIMVGEIRDLETANIAIKAAQTGHMVMSTLHTNSAAETLTRMLNMGVASFNLATSVNLIIAQRLARRLCPNCKKKLDIPKEALLQQGFSEEQAEGAAIYGHEPKGCDKCNGGYKGRVGIYEVVKITPGMQRIIMEEGNSIQISEQAQKEGFRNLRQSGLLKALQGVTSLEEVNRVTLD</sequence>
<dbReference type="NCBIfam" id="TIGR02538">
    <property type="entry name" value="type_IV_pilB"/>
    <property type="match status" value="1"/>
</dbReference>
<proteinExistence type="inferred from homology"/>
<comment type="similarity">
    <text evidence="2">Belongs to the GSP E family.</text>
</comment>
<dbReference type="InterPro" id="IPR037257">
    <property type="entry name" value="T2SS_E_N_sf"/>
</dbReference>
<reference evidence="7 8" key="1">
    <citation type="submission" date="2017-03" db="EMBL/GenBank/DDBJ databases">
        <authorList>
            <person name="Afonso C.L."/>
            <person name="Miller P.J."/>
            <person name="Scott M.A."/>
            <person name="Spackman E."/>
            <person name="Goraichik I."/>
            <person name="Dimitrov K.M."/>
            <person name="Suarez D.L."/>
            <person name="Swayne D.E."/>
        </authorList>
    </citation>
    <scope>NUCLEOTIDE SEQUENCE [LARGE SCALE GENOMIC DNA]</scope>
    <source>
        <strain evidence="7">SB41UT1</strain>
    </source>
</reference>
<evidence type="ECO:0000256" key="3">
    <source>
        <dbReference type="ARBA" id="ARBA00022490"/>
    </source>
</evidence>
<dbReference type="FunFam" id="3.30.450.90:FF:000001">
    <property type="entry name" value="Type II secretion system ATPase GspE"/>
    <property type="match status" value="1"/>
</dbReference>
<evidence type="ECO:0000256" key="4">
    <source>
        <dbReference type="ARBA" id="ARBA00022741"/>
    </source>
</evidence>
<dbReference type="GO" id="GO:0009297">
    <property type="term" value="P:pilus assembly"/>
    <property type="evidence" value="ECO:0007669"/>
    <property type="project" value="InterPro"/>
</dbReference>
<evidence type="ECO:0000256" key="2">
    <source>
        <dbReference type="ARBA" id="ARBA00006611"/>
    </source>
</evidence>
<keyword evidence="4" id="KW-0547">Nucleotide-binding</keyword>
<dbReference type="PROSITE" id="PS00662">
    <property type="entry name" value="T2SP_E"/>
    <property type="match status" value="1"/>
</dbReference>
<dbReference type="Pfam" id="PF05157">
    <property type="entry name" value="MshEN"/>
    <property type="match status" value="1"/>
</dbReference>
<dbReference type="Proteomes" id="UP000196573">
    <property type="component" value="Unassembled WGS sequence"/>
</dbReference>
<dbReference type="Gene3D" id="3.30.300.160">
    <property type="entry name" value="Type II secretion system, protein E, N-terminal domain"/>
    <property type="match status" value="1"/>
</dbReference>
<dbReference type="Gene3D" id="3.40.50.300">
    <property type="entry name" value="P-loop containing nucleotide triphosphate hydrolases"/>
    <property type="match status" value="1"/>
</dbReference>
<dbReference type="InterPro" id="IPR027417">
    <property type="entry name" value="P-loop_NTPase"/>
</dbReference>
<dbReference type="PANTHER" id="PTHR30258">
    <property type="entry name" value="TYPE II SECRETION SYSTEM PROTEIN GSPE-RELATED"/>
    <property type="match status" value="1"/>
</dbReference>
<dbReference type="GO" id="GO:0016887">
    <property type="term" value="F:ATP hydrolysis activity"/>
    <property type="evidence" value="ECO:0007669"/>
    <property type="project" value="InterPro"/>
</dbReference>
<dbReference type="InterPro" id="IPR013374">
    <property type="entry name" value="ATPase_typ4_pilus-assembl_PilB"/>
</dbReference>
<protein>
    <submittedName>
        <fullName evidence="7">Type II secretion system protein E</fullName>
    </submittedName>
</protein>
<dbReference type="GO" id="GO:0005886">
    <property type="term" value="C:plasma membrane"/>
    <property type="evidence" value="ECO:0007669"/>
    <property type="project" value="TreeGrafter"/>
</dbReference>
<dbReference type="GO" id="GO:0005524">
    <property type="term" value="F:ATP binding"/>
    <property type="evidence" value="ECO:0007669"/>
    <property type="project" value="UniProtKB-KW"/>
</dbReference>
<dbReference type="InterPro" id="IPR007831">
    <property type="entry name" value="T2SS_GspE_N"/>
</dbReference>
<dbReference type="SUPFAM" id="SSF160246">
    <property type="entry name" value="EspE N-terminal domain-like"/>
    <property type="match status" value="1"/>
</dbReference>
<feature type="domain" description="Bacterial type II secretion system protein E" evidence="6">
    <location>
        <begin position="386"/>
        <end position="400"/>
    </location>
</feature>
<gene>
    <name evidence="7" type="primary">xpsE</name>
    <name evidence="7" type="ORF">EHSB41UT_00060</name>
</gene>
<comment type="subcellular location">
    <subcellularLocation>
        <location evidence="1">Cytoplasm</location>
    </subcellularLocation>
</comment>
<dbReference type="EMBL" id="FWPT01000001">
    <property type="protein sequence ID" value="SMA31750.1"/>
    <property type="molecule type" value="Genomic_DNA"/>
</dbReference>
<dbReference type="Pfam" id="PF00437">
    <property type="entry name" value="T2SSE"/>
    <property type="match status" value="1"/>
</dbReference>
<keyword evidence="8" id="KW-1185">Reference proteome</keyword>
<evidence type="ECO:0000313" key="8">
    <source>
        <dbReference type="Proteomes" id="UP000196573"/>
    </source>
</evidence>
<evidence type="ECO:0000256" key="5">
    <source>
        <dbReference type="ARBA" id="ARBA00022840"/>
    </source>
</evidence>
<dbReference type="AlphaFoldDB" id="A0A1X7AE97"/>
<evidence type="ECO:0000256" key="1">
    <source>
        <dbReference type="ARBA" id="ARBA00004496"/>
    </source>
</evidence>
<dbReference type="FunFam" id="3.40.50.300:FF:000398">
    <property type="entry name" value="Type IV pilus assembly ATPase PilB"/>
    <property type="match status" value="1"/>
</dbReference>
<organism evidence="7 8">
    <name type="scientific">Parendozoicomonas haliclonae</name>
    <dbReference type="NCBI Taxonomy" id="1960125"/>
    <lineage>
        <taxon>Bacteria</taxon>
        <taxon>Pseudomonadati</taxon>
        <taxon>Pseudomonadota</taxon>
        <taxon>Gammaproteobacteria</taxon>
        <taxon>Oceanospirillales</taxon>
        <taxon>Endozoicomonadaceae</taxon>
        <taxon>Parendozoicomonas</taxon>
    </lineage>
</organism>